<dbReference type="Pfam" id="PF13692">
    <property type="entry name" value="Glyco_trans_1_4"/>
    <property type="match status" value="1"/>
</dbReference>
<dbReference type="SUPFAM" id="SSF53756">
    <property type="entry name" value="UDP-Glycosyltransferase/glycogen phosphorylase"/>
    <property type="match status" value="1"/>
</dbReference>
<proteinExistence type="predicted"/>
<dbReference type="Proteomes" id="UP001314796">
    <property type="component" value="Unassembled WGS sequence"/>
</dbReference>
<gene>
    <name evidence="1" type="ORF">JOC73_000439</name>
</gene>
<dbReference type="RefSeq" id="WP_204400216.1">
    <property type="nucleotide sequence ID" value="NZ_JAFBEE010000002.1"/>
</dbReference>
<keyword evidence="2" id="KW-1185">Reference proteome</keyword>
<comment type="caution">
    <text evidence="1">The sequence shown here is derived from an EMBL/GenBank/DDBJ whole genome shotgun (WGS) entry which is preliminary data.</text>
</comment>
<evidence type="ECO:0000313" key="2">
    <source>
        <dbReference type="Proteomes" id="UP001314796"/>
    </source>
</evidence>
<reference evidence="1 2" key="1">
    <citation type="submission" date="2021-01" db="EMBL/GenBank/DDBJ databases">
        <title>Genomic Encyclopedia of Type Strains, Phase IV (KMG-IV): sequencing the most valuable type-strain genomes for metagenomic binning, comparative biology and taxonomic classification.</title>
        <authorList>
            <person name="Goeker M."/>
        </authorList>
    </citation>
    <scope>NUCLEOTIDE SEQUENCE [LARGE SCALE GENOMIC DNA]</scope>
    <source>
        <strain evidence="1 2">DSM 25890</strain>
    </source>
</reference>
<name>A0ABS2NLY0_9FIRM</name>
<sequence>MKRIICLSSVDFDWMFQRPQQLMMEFARRGWEVVYCNKTQRKDQFIEDRGGGLYICHDLEGLCKEGVGADVVWVVNPQFHGFKGRFKERLFIYDCVDDFPHLILHHHRMMKVADLIFATSTPLYNSIRRYRRDVCLVPNGCDYHFFNKHKENGVKIDKDPNTKIIGYIGAIAPWVDVDLITATAEAFPKEEIFLIGATLSGMSLPKRNNINYLGHVSYEKIPSYLNQMDITMIPFKKNQITKATNPIKLYEYLSLGKPVVSTSLPELVPFKKYVYINDTGKEFIKSVEMAMEEKNEMLVEERKEVAKQNSWIERVNRIIQIIN</sequence>
<dbReference type="Gene3D" id="3.40.50.2000">
    <property type="entry name" value="Glycogen Phosphorylase B"/>
    <property type="match status" value="1"/>
</dbReference>
<protein>
    <submittedName>
        <fullName evidence="1">Glycosyltransferase involved in cell wall biosynthesis</fullName>
    </submittedName>
</protein>
<accession>A0ABS2NLY0</accession>
<dbReference type="EMBL" id="JAFBEE010000002">
    <property type="protein sequence ID" value="MBM7613930.1"/>
    <property type="molecule type" value="Genomic_DNA"/>
</dbReference>
<evidence type="ECO:0000313" key="1">
    <source>
        <dbReference type="EMBL" id="MBM7613930.1"/>
    </source>
</evidence>
<organism evidence="1 2">
    <name type="scientific">Alkaliphilus hydrothermalis</name>
    <dbReference type="NCBI Taxonomy" id="1482730"/>
    <lineage>
        <taxon>Bacteria</taxon>
        <taxon>Bacillati</taxon>
        <taxon>Bacillota</taxon>
        <taxon>Clostridia</taxon>
        <taxon>Peptostreptococcales</taxon>
        <taxon>Natronincolaceae</taxon>
        <taxon>Alkaliphilus</taxon>
    </lineage>
</organism>
<dbReference type="PANTHER" id="PTHR12526">
    <property type="entry name" value="GLYCOSYLTRANSFERASE"/>
    <property type="match status" value="1"/>
</dbReference>